<dbReference type="RefSeq" id="WP_011585787.1">
    <property type="nucleotide sequence ID" value="NC_008255.1"/>
</dbReference>
<dbReference type="InterPro" id="IPR003694">
    <property type="entry name" value="NAD_synthase"/>
</dbReference>
<evidence type="ECO:0000256" key="7">
    <source>
        <dbReference type="HAMAP-Rule" id="MF_02090"/>
    </source>
</evidence>
<dbReference type="HAMAP" id="MF_02090">
    <property type="entry name" value="NadE_glutamine_dep"/>
    <property type="match status" value="1"/>
</dbReference>
<comment type="caution">
    <text evidence="7">Lacks conserved residue(s) required for the propagation of feature annotation.</text>
</comment>
<evidence type="ECO:0000313" key="12">
    <source>
        <dbReference type="Proteomes" id="UP000001822"/>
    </source>
</evidence>
<dbReference type="CDD" id="cd07570">
    <property type="entry name" value="GAT_Gln-NAD-synth"/>
    <property type="match status" value="1"/>
</dbReference>
<feature type="active site" description="For glutaminase activity" evidence="7">
    <location>
        <position position="111"/>
    </location>
</feature>
<organism evidence="11 12">
    <name type="scientific">Cytophaga hutchinsonii (strain ATCC 33406 / DSM 1761 / CIP 103989 / NBRC 15051 / NCIMB 9469 / D465)</name>
    <dbReference type="NCBI Taxonomy" id="269798"/>
    <lineage>
        <taxon>Bacteria</taxon>
        <taxon>Pseudomonadati</taxon>
        <taxon>Bacteroidota</taxon>
        <taxon>Cytophagia</taxon>
        <taxon>Cytophagales</taxon>
        <taxon>Cytophagaceae</taxon>
        <taxon>Cytophaga</taxon>
    </lineage>
</organism>
<sequence length="626" mass="71038">MSTIRIGGAAVNQTPIDWENNVKNILDAIEEAKNANVEILCLPELCITGYGCEDLFLTDWVAETAIEYCFEIAASCTDITVSLGLPMRIAGITYNCVCLVENGIVKGFSAKQFLANEGVHYETRWFTAWPRNHTTTFLYNDVKYPFGDVLYNVKDARIGFEICEDAWRTDRVGIRHYEKGATLVLNPSASHFAFGKSAIRYDLVIGGSERFDCTYVYANLLGNEAGRMIYDGEVLIAHKGKLIQRNDRLSFKNVNLIYADIATDSAETPETVLTQDDLEKEFEFWEATSLGLFDYMRKSRSKGFVLSLSGGADSSACAIMVAEMIRKGLKELGLTAFLQKSNMETLFDLPALQHLPFEEQAKKITAVFLTTAYQSTRNSGDETYTSAKTLAESIGATFYNWSVDEEIEQYKATIENVIERPLTWEKDDITLQNIQARGRAPIIWMLTNVKQALLITTSNRSEGDVGYATMDGDTAGGIAPIAGVDKDFIRSWLRWAEKNRNQHGLHIVNKLAPTAELRPSEYTQTDERDLMPYDVLARIERKAIKERLSPVQVYTALLTEGPYTKNEFKYWVKKFFRLWSINQWKRERLAPSFHMDDFNIDPRSWYRFPILSSGFAKELNDLDQLQ</sequence>
<comment type="function">
    <text evidence="7">Catalyzes the ATP-dependent amidation of deamido-NAD to form NAD. Uses L-glutamine as a nitrogen source.</text>
</comment>
<feature type="active site" description="Proton acceptor; for glutaminase activity" evidence="7">
    <location>
        <position position="44"/>
    </location>
</feature>
<evidence type="ECO:0000256" key="8">
    <source>
        <dbReference type="PIRNR" id="PIRNR006630"/>
    </source>
</evidence>
<keyword evidence="4 7" id="KW-0547">Nucleotide-binding</keyword>
<accession>A0A6N4STA8</accession>
<comment type="similarity">
    <text evidence="9">Belongs to the NAD synthetase family.</text>
</comment>
<dbReference type="PANTHER" id="PTHR23090">
    <property type="entry name" value="NH 3 /GLUTAMINE-DEPENDENT NAD + SYNTHETASE"/>
    <property type="match status" value="1"/>
</dbReference>
<dbReference type="OrthoDB" id="9803818at2"/>
<dbReference type="InterPro" id="IPR003010">
    <property type="entry name" value="C-N_Hydrolase"/>
</dbReference>
<dbReference type="GO" id="GO:0005737">
    <property type="term" value="C:cytoplasm"/>
    <property type="evidence" value="ECO:0007669"/>
    <property type="project" value="InterPro"/>
</dbReference>
<name>A0A6N4STA8_CYTH3</name>
<protein>
    <recommendedName>
        <fullName evidence="7 8">Glutamine-dependent NAD(+) synthetase</fullName>
        <ecNumber evidence="7 8">6.3.5.1</ecNumber>
    </recommendedName>
    <alternativeName>
        <fullName evidence="7 8">NAD(+) synthase [glutamine-hydrolyzing]</fullName>
    </alternativeName>
</protein>
<dbReference type="CDD" id="cd00553">
    <property type="entry name" value="NAD_synthase"/>
    <property type="match status" value="1"/>
</dbReference>
<dbReference type="KEGG" id="chu:CHU_2417"/>
<evidence type="ECO:0000256" key="2">
    <source>
        <dbReference type="ARBA" id="ARBA00007145"/>
    </source>
</evidence>
<evidence type="ECO:0000256" key="6">
    <source>
        <dbReference type="ARBA" id="ARBA00023027"/>
    </source>
</evidence>
<feature type="binding site" evidence="7">
    <location>
        <position position="585"/>
    </location>
    <ligand>
        <name>deamido-NAD(+)</name>
        <dbReference type="ChEBI" id="CHEBI:58437"/>
        <note>ligand shared between two neighboring subunits</note>
    </ligand>
</feature>
<keyword evidence="5 7" id="KW-0067">ATP-binding</keyword>
<dbReference type="AlphaFoldDB" id="A0A6N4STA8"/>
<comment type="similarity">
    <text evidence="2 7 8">In the C-terminal section; belongs to the NAD synthetase family.</text>
</comment>
<feature type="active site" description="Nucleophile; for glutaminase activity" evidence="7">
    <location>
        <position position="163"/>
    </location>
</feature>
<feature type="binding site" evidence="7">
    <location>
        <position position="462"/>
    </location>
    <ligand>
        <name>deamido-NAD(+)</name>
        <dbReference type="ChEBI" id="CHEBI:58437"/>
        <note>ligand shared between two neighboring subunits</note>
    </ligand>
</feature>
<dbReference type="NCBIfam" id="TIGR00552">
    <property type="entry name" value="nadE"/>
    <property type="match status" value="1"/>
</dbReference>
<dbReference type="Gene3D" id="3.40.50.620">
    <property type="entry name" value="HUPs"/>
    <property type="match status" value="1"/>
</dbReference>
<feature type="binding site" evidence="7">
    <location>
        <position position="196"/>
    </location>
    <ligand>
        <name>L-glutamine</name>
        <dbReference type="ChEBI" id="CHEBI:58359"/>
    </ligand>
</feature>
<feature type="binding site" evidence="7">
    <location>
        <position position="190"/>
    </location>
    <ligand>
        <name>L-glutamine</name>
        <dbReference type="ChEBI" id="CHEBI:58359"/>
    </ligand>
</feature>
<dbReference type="PROSITE" id="PS50263">
    <property type="entry name" value="CN_HYDROLASE"/>
    <property type="match status" value="1"/>
</dbReference>
<dbReference type="GO" id="GO:0005524">
    <property type="term" value="F:ATP binding"/>
    <property type="evidence" value="ECO:0007669"/>
    <property type="project" value="UniProtKB-UniRule"/>
</dbReference>
<keyword evidence="12" id="KW-1185">Reference proteome</keyword>
<dbReference type="Pfam" id="PF02540">
    <property type="entry name" value="NAD_synthase"/>
    <property type="match status" value="1"/>
</dbReference>
<dbReference type="Pfam" id="PF00795">
    <property type="entry name" value="CN_hydrolase"/>
    <property type="match status" value="1"/>
</dbReference>
<dbReference type="GO" id="GO:0008795">
    <property type="term" value="F:NAD+ synthase activity"/>
    <property type="evidence" value="ECO:0007669"/>
    <property type="project" value="UniProtKB-UniRule"/>
</dbReference>
<gene>
    <name evidence="7" type="primary">nadE</name>
    <name evidence="11" type="ordered locus">CHU_2417</name>
</gene>
<proteinExistence type="inferred from homology"/>
<evidence type="ECO:0000256" key="9">
    <source>
        <dbReference type="RuleBase" id="RU003811"/>
    </source>
</evidence>
<dbReference type="Gene3D" id="3.60.110.10">
    <property type="entry name" value="Carbon-nitrogen hydrolase"/>
    <property type="match status" value="1"/>
</dbReference>
<dbReference type="SUPFAM" id="SSF52402">
    <property type="entry name" value="Adenine nucleotide alpha hydrolases-like"/>
    <property type="match status" value="1"/>
</dbReference>
<feature type="binding site" evidence="7">
    <location>
        <position position="457"/>
    </location>
    <ligand>
        <name>ATP</name>
        <dbReference type="ChEBI" id="CHEBI:30616"/>
    </ligand>
</feature>
<dbReference type="InterPro" id="IPR014445">
    <property type="entry name" value="Gln-dep_NAD_synthase"/>
</dbReference>
<dbReference type="InterPro" id="IPR036526">
    <property type="entry name" value="C-N_Hydrolase_sf"/>
</dbReference>
<dbReference type="Proteomes" id="UP000001822">
    <property type="component" value="Chromosome"/>
</dbReference>
<evidence type="ECO:0000256" key="5">
    <source>
        <dbReference type="ARBA" id="ARBA00022840"/>
    </source>
</evidence>
<dbReference type="GO" id="GO:0009435">
    <property type="term" value="P:NAD+ biosynthetic process"/>
    <property type="evidence" value="ECO:0007669"/>
    <property type="project" value="UniProtKB-UniRule"/>
</dbReference>
<dbReference type="PANTHER" id="PTHR23090:SF9">
    <property type="entry name" value="GLUTAMINE-DEPENDENT NAD(+) SYNTHETASE"/>
    <property type="match status" value="1"/>
</dbReference>
<evidence type="ECO:0000256" key="1">
    <source>
        <dbReference type="ARBA" id="ARBA00005188"/>
    </source>
</evidence>
<evidence type="ECO:0000256" key="3">
    <source>
        <dbReference type="ARBA" id="ARBA00022598"/>
    </source>
</evidence>
<dbReference type="InterPro" id="IPR014729">
    <property type="entry name" value="Rossmann-like_a/b/a_fold"/>
</dbReference>
<dbReference type="PIRSF" id="PIRSF006630">
    <property type="entry name" value="NADS_GAT"/>
    <property type="match status" value="1"/>
</dbReference>
<dbReference type="GO" id="GO:0004359">
    <property type="term" value="F:glutaminase activity"/>
    <property type="evidence" value="ECO:0007669"/>
    <property type="project" value="InterPro"/>
</dbReference>
<feature type="domain" description="CN hydrolase" evidence="10">
    <location>
        <begin position="6"/>
        <end position="263"/>
    </location>
</feature>
<comment type="pathway">
    <text evidence="1 7 8">Cofactor biosynthesis; NAD(+) biosynthesis; NAD(+) from deamido-NAD(+) (L-Gln route): step 1/1.</text>
</comment>
<dbReference type="GO" id="GO:0003952">
    <property type="term" value="F:NAD+ synthase (glutamine-hydrolyzing) activity"/>
    <property type="evidence" value="ECO:0007669"/>
    <property type="project" value="UniProtKB-UniRule"/>
</dbReference>
<evidence type="ECO:0000259" key="10">
    <source>
        <dbReference type="PROSITE" id="PS50263"/>
    </source>
</evidence>
<reference evidence="11 12" key="1">
    <citation type="journal article" date="2007" name="Appl. Environ. Microbiol.">
        <title>Genome sequence of the cellulolytic gliding bacterium Cytophaga hutchinsonii.</title>
        <authorList>
            <person name="Xie G."/>
            <person name="Bruce D.C."/>
            <person name="Challacombe J.F."/>
            <person name="Chertkov O."/>
            <person name="Detter J.C."/>
            <person name="Gilna P."/>
            <person name="Han C.S."/>
            <person name="Lucas S."/>
            <person name="Misra M."/>
            <person name="Myers G.L."/>
            <person name="Richardson P."/>
            <person name="Tapia R."/>
            <person name="Thayer N."/>
            <person name="Thompson L.S."/>
            <person name="Brettin T.S."/>
            <person name="Henrissat B."/>
            <person name="Wilson D.B."/>
            <person name="McBride M.J."/>
        </authorList>
    </citation>
    <scope>NUCLEOTIDE SEQUENCE [LARGE SCALE GENOMIC DNA]</scope>
    <source>
        <strain evidence="12">ATCC 33406 / DSM 1761 / CIP 103989 / NBRC 15051 / NCIMB 9469 / D465</strain>
    </source>
</reference>
<comment type="catalytic activity">
    <reaction evidence="7 8">
        <text>deamido-NAD(+) + L-glutamine + ATP + H2O = L-glutamate + AMP + diphosphate + NAD(+) + H(+)</text>
        <dbReference type="Rhea" id="RHEA:24384"/>
        <dbReference type="ChEBI" id="CHEBI:15377"/>
        <dbReference type="ChEBI" id="CHEBI:15378"/>
        <dbReference type="ChEBI" id="CHEBI:29985"/>
        <dbReference type="ChEBI" id="CHEBI:30616"/>
        <dbReference type="ChEBI" id="CHEBI:33019"/>
        <dbReference type="ChEBI" id="CHEBI:57540"/>
        <dbReference type="ChEBI" id="CHEBI:58359"/>
        <dbReference type="ChEBI" id="CHEBI:58437"/>
        <dbReference type="ChEBI" id="CHEBI:456215"/>
        <dbReference type="EC" id="6.3.5.1"/>
    </reaction>
</comment>
<feature type="binding site" evidence="7">
    <location>
        <position position="433"/>
    </location>
    <ligand>
        <name>deamido-NAD(+)</name>
        <dbReference type="ChEBI" id="CHEBI:58437"/>
        <note>ligand shared between two neighboring subunits</note>
    </ligand>
</feature>
<dbReference type="InterPro" id="IPR022310">
    <property type="entry name" value="NAD/GMP_synthase"/>
</dbReference>
<dbReference type="EMBL" id="CP000383">
    <property type="protein sequence ID" value="ABG59673.1"/>
    <property type="molecule type" value="Genomic_DNA"/>
</dbReference>
<keyword evidence="3 7" id="KW-0436">Ligase</keyword>
<evidence type="ECO:0000256" key="4">
    <source>
        <dbReference type="ARBA" id="ARBA00022741"/>
    </source>
</evidence>
<keyword evidence="6 7" id="KW-0520">NAD</keyword>
<dbReference type="UniPathway" id="UPA00253">
    <property type="reaction ID" value="UER00334"/>
</dbReference>
<evidence type="ECO:0000313" key="11">
    <source>
        <dbReference type="EMBL" id="ABG59673.1"/>
    </source>
</evidence>
<dbReference type="EC" id="6.3.5.1" evidence="7 8"/>
<dbReference type="SUPFAM" id="SSF56317">
    <property type="entry name" value="Carbon-nitrogen hydrolase"/>
    <property type="match status" value="1"/>
</dbReference>